<name>A0A4V2YLL9_9ACTN</name>
<dbReference type="CDD" id="cd02440">
    <property type="entry name" value="AdoMet_MTases"/>
    <property type="match status" value="1"/>
</dbReference>
<dbReference type="InterPro" id="IPR029063">
    <property type="entry name" value="SAM-dependent_MTases_sf"/>
</dbReference>
<comment type="caution">
    <text evidence="2">The sequence shown here is derived from an EMBL/GenBank/DDBJ whole genome shotgun (WGS) entry which is preliminary data.</text>
</comment>
<sequence length="375" mass="41031">MVSTANLKPSSGILSAILFGFHRLELPGDLAPACSGSPLVPSSAPRRRSGLRVSRAALRPFHLAGTTLLNLITVDDTTSADRALRLIRQGSTLRWEGDFHNARQLLAALGRRTRHVQHLNALLITTNDYAIRLRRAPDVAAACREAYGPPNGERLIPLRELLGVIGAHQHRKRGIYLAALNARIHPHYGVFAPTRSEYVDLVAAEPLPPTEVAFDLGTGTGVLAAVLLRRGITKVVATDNNPRAVACARENLRGRAEVIEADLFPPGRADLVVCNPPWVPGRVNTMLDTAVYDEDSRMLRGFLRGVGDHLTPDGEAWLVMGIRPQEEMLAEFRAAGLRVLGRTGAVPTHRRARSDETTYLWRLRPSDANPFVEKA</sequence>
<dbReference type="EMBL" id="SMKX01000160">
    <property type="protein sequence ID" value="TDD47017.1"/>
    <property type="molecule type" value="Genomic_DNA"/>
</dbReference>
<dbReference type="PROSITE" id="PS00092">
    <property type="entry name" value="N6_MTASE"/>
    <property type="match status" value="1"/>
</dbReference>
<dbReference type="Gene3D" id="3.40.50.150">
    <property type="entry name" value="Vaccinia Virus protein VP39"/>
    <property type="match status" value="1"/>
</dbReference>
<dbReference type="Proteomes" id="UP000295124">
    <property type="component" value="Unassembled WGS sequence"/>
</dbReference>
<dbReference type="InterPro" id="IPR002052">
    <property type="entry name" value="DNA_methylase_N6_adenine_CS"/>
</dbReference>
<dbReference type="GO" id="GO:0003676">
    <property type="term" value="F:nucleic acid binding"/>
    <property type="evidence" value="ECO:0007669"/>
    <property type="project" value="InterPro"/>
</dbReference>
<dbReference type="SUPFAM" id="SSF53335">
    <property type="entry name" value="S-adenosyl-L-methionine-dependent methyltransferases"/>
    <property type="match status" value="1"/>
</dbReference>
<evidence type="ECO:0000313" key="3">
    <source>
        <dbReference type="Proteomes" id="UP000295124"/>
    </source>
</evidence>
<accession>A0A4V2YLL9</accession>
<dbReference type="GO" id="GO:0036009">
    <property type="term" value="F:protein-glutamine N-methyltransferase activity"/>
    <property type="evidence" value="ECO:0007669"/>
    <property type="project" value="TreeGrafter"/>
</dbReference>
<gene>
    <name evidence="2" type="ORF">E1263_35385</name>
</gene>
<keyword evidence="2" id="KW-0489">Methyltransferase</keyword>
<dbReference type="PANTHER" id="PTHR18895">
    <property type="entry name" value="HEMK METHYLTRANSFERASE"/>
    <property type="match status" value="1"/>
</dbReference>
<keyword evidence="2" id="KW-0808">Transferase</keyword>
<proteinExistence type="predicted"/>
<dbReference type="GO" id="GO:0032259">
    <property type="term" value="P:methylation"/>
    <property type="evidence" value="ECO:0007669"/>
    <property type="project" value="UniProtKB-KW"/>
</dbReference>
<keyword evidence="3" id="KW-1185">Reference proteome</keyword>
<dbReference type="AlphaFoldDB" id="A0A4V2YLL9"/>
<protein>
    <submittedName>
        <fullName evidence="2">Class I SAM-dependent methyltransferase</fullName>
    </submittedName>
</protein>
<evidence type="ECO:0000259" key="1">
    <source>
        <dbReference type="Pfam" id="PF05175"/>
    </source>
</evidence>
<organism evidence="2 3">
    <name type="scientific">Kribbella antibiotica</name>
    <dbReference type="NCBI Taxonomy" id="190195"/>
    <lineage>
        <taxon>Bacteria</taxon>
        <taxon>Bacillati</taxon>
        <taxon>Actinomycetota</taxon>
        <taxon>Actinomycetes</taxon>
        <taxon>Propionibacteriales</taxon>
        <taxon>Kribbellaceae</taxon>
        <taxon>Kribbella</taxon>
    </lineage>
</organism>
<dbReference type="Pfam" id="PF05175">
    <property type="entry name" value="MTS"/>
    <property type="match status" value="1"/>
</dbReference>
<reference evidence="2 3" key="1">
    <citation type="submission" date="2019-03" db="EMBL/GenBank/DDBJ databases">
        <title>Draft genome sequences of novel Actinobacteria.</title>
        <authorList>
            <person name="Sahin N."/>
            <person name="Ay H."/>
            <person name="Saygin H."/>
        </authorList>
    </citation>
    <scope>NUCLEOTIDE SEQUENCE [LARGE SCALE GENOMIC DNA]</scope>
    <source>
        <strain evidence="2 3">JCM 13523</strain>
    </source>
</reference>
<dbReference type="InterPro" id="IPR007848">
    <property type="entry name" value="Small_mtfrase_dom"/>
</dbReference>
<feature type="domain" description="Methyltransferase small" evidence="1">
    <location>
        <begin position="183"/>
        <end position="320"/>
    </location>
</feature>
<dbReference type="InterPro" id="IPR050320">
    <property type="entry name" value="N5-glutamine_MTase"/>
</dbReference>
<dbReference type="PANTHER" id="PTHR18895:SF74">
    <property type="entry name" value="MTRF1L RELEASE FACTOR GLUTAMINE METHYLTRANSFERASE"/>
    <property type="match status" value="1"/>
</dbReference>
<evidence type="ECO:0000313" key="2">
    <source>
        <dbReference type="EMBL" id="TDD47017.1"/>
    </source>
</evidence>
<dbReference type="OrthoDB" id="267914at2"/>